<name>A0A090IAC1_METFO</name>
<dbReference type="KEGG" id="mfi:DSM1535_2054"/>
<dbReference type="AlphaFoldDB" id="A0A090IAC1"/>
<dbReference type="RefSeq" id="WP_048073419.1">
    <property type="nucleotide sequence ID" value="NZ_JARVXG010000048.1"/>
</dbReference>
<organism evidence="1">
    <name type="scientific">Methanobacterium formicicum</name>
    <dbReference type="NCBI Taxonomy" id="2162"/>
    <lineage>
        <taxon>Archaea</taxon>
        <taxon>Methanobacteriati</taxon>
        <taxon>Methanobacteriota</taxon>
        <taxon>Methanomada group</taxon>
        <taxon>Methanobacteria</taxon>
        <taxon>Methanobacteriales</taxon>
        <taxon>Methanobacteriaceae</taxon>
        <taxon>Methanobacterium</taxon>
    </lineage>
</organism>
<reference evidence="1" key="1">
    <citation type="submission" date="2014-08" db="EMBL/GenBank/DDBJ databases">
        <authorList>
            <person name="Wibberg D."/>
        </authorList>
    </citation>
    <scope>NUCLEOTIDE SEQUENCE</scope>
</reference>
<sequence length="76" mass="8308">MAKSFILVDAEISKIKDVSSELDKTGLEVYPLFGDHDFIVITEFGDSKITANNLLEKIHPIDGVVKTKTLVGSDIS</sequence>
<dbReference type="EMBL" id="LN515531">
    <property type="protein sequence ID" value="CEA14377.1"/>
    <property type="molecule type" value="Genomic_DNA"/>
</dbReference>
<proteinExistence type="predicted"/>
<dbReference type="PATRIC" id="fig|2162.9.peg.2117"/>
<evidence type="ECO:0000313" key="1">
    <source>
        <dbReference type="EMBL" id="CEA14377.1"/>
    </source>
</evidence>
<protein>
    <recommendedName>
        <fullName evidence="2">AsnC family transcriptional regulator</fullName>
    </recommendedName>
</protein>
<dbReference type="SUPFAM" id="SSF54909">
    <property type="entry name" value="Dimeric alpha+beta barrel"/>
    <property type="match status" value="1"/>
</dbReference>
<gene>
    <name evidence="1" type="ORF">DSM1535_2054</name>
</gene>
<dbReference type="InterPro" id="IPR011008">
    <property type="entry name" value="Dimeric_a/b-barrel"/>
</dbReference>
<evidence type="ECO:0008006" key="2">
    <source>
        <dbReference type="Google" id="ProtNLM"/>
    </source>
</evidence>
<dbReference type="Gene3D" id="3.30.70.920">
    <property type="match status" value="1"/>
</dbReference>
<accession>A0A090IAC1</accession>